<dbReference type="WBParaSite" id="OFLC_0000209101-mRNA-1">
    <property type="protein sequence ID" value="OFLC_0000209101-mRNA-1"/>
    <property type="gene ID" value="OFLC_0000209101"/>
</dbReference>
<evidence type="ECO:0000313" key="3">
    <source>
        <dbReference type="WBParaSite" id="OFLC_0000209101-mRNA-1"/>
    </source>
</evidence>
<protein>
    <submittedName>
        <fullName evidence="3">C2H2-type domain-containing protein</fullName>
    </submittedName>
</protein>
<gene>
    <name evidence="1" type="ORF">OFLC_LOCUS2092</name>
</gene>
<keyword evidence="2" id="KW-1185">Reference proteome</keyword>
<evidence type="ECO:0000313" key="1">
    <source>
        <dbReference type="EMBL" id="VDO31847.1"/>
    </source>
</evidence>
<dbReference type="Proteomes" id="UP000267606">
    <property type="component" value="Unassembled WGS sequence"/>
</dbReference>
<sequence>MFTKPTNIVRSQYSCSTKSPSVRNYFHSSSKQKQHICVDCNRALSSDYSLKRHRLTCVEAKAAAAAKAVDTATPGADMRSDEW</sequence>
<reference evidence="3" key="1">
    <citation type="submission" date="2016-06" db="UniProtKB">
        <authorList>
            <consortium name="WormBaseParasite"/>
        </authorList>
    </citation>
    <scope>IDENTIFICATION</scope>
</reference>
<dbReference type="STRING" id="387005.A0A183H3N2"/>
<proteinExistence type="predicted"/>
<reference evidence="1 2" key="2">
    <citation type="submission" date="2018-11" db="EMBL/GenBank/DDBJ databases">
        <authorList>
            <consortium name="Pathogen Informatics"/>
        </authorList>
    </citation>
    <scope>NUCLEOTIDE SEQUENCE [LARGE SCALE GENOMIC DNA]</scope>
</reference>
<accession>A0A183H3N2</accession>
<dbReference type="AlphaFoldDB" id="A0A183H3N2"/>
<dbReference type="EMBL" id="UZAJ01001137">
    <property type="protein sequence ID" value="VDO31847.1"/>
    <property type="molecule type" value="Genomic_DNA"/>
</dbReference>
<name>A0A183H3N2_9BILA</name>
<organism evidence="3">
    <name type="scientific">Onchocerca flexuosa</name>
    <dbReference type="NCBI Taxonomy" id="387005"/>
    <lineage>
        <taxon>Eukaryota</taxon>
        <taxon>Metazoa</taxon>
        <taxon>Ecdysozoa</taxon>
        <taxon>Nematoda</taxon>
        <taxon>Chromadorea</taxon>
        <taxon>Rhabditida</taxon>
        <taxon>Spirurina</taxon>
        <taxon>Spiruromorpha</taxon>
        <taxon>Filarioidea</taxon>
        <taxon>Onchocercidae</taxon>
        <taxon>Onchocerca</taxon>
    </lineage>
</organism>
<evidence type="ECO:0000313" key="2">
    <source>
        <dbReference type="Proteomes" id="UP000267606"/>
    </source>
</evidence>